<dbReference type="Proteomes" id="UP000294664">
    <property type="component" value="Unassembled WGS sequence"/>
</dbReference>
<dbReference type="SUPFAM" id="SSF53850">
    <property type="entry name" value="Periplasmic binding protein-like II"/>
    <property type="match status" value="1"/>
</dbReference>
<evidence type="ECO:0000259" key="5">
    <source>
        <dbReference type="Pfam" id="PF09084"/>
    </source>
</evidence>
<dbReference type="Pfam" id="PF09084">
    <property type="entry name" value="NMT1"/>
    <property type="match status" value="1"/>
</dbReference>
<evidence type="ECO:0000256" key="2">
    <source>
        <dbReference type="ARBA" id="ARBA00010742"/>
    </source>
</evidence>
<comment type="caution">
    <text evidence="6">The sequence shown here is derived from an EMBL/GenBank/DDBJ whole genome shotgun (WGS) entry which is preliminary data.</text>
</comment>
<evidence type="ECO:0000313" key="6">
    <source>
        <dbReference type="EMBL" id="TCT01080.1"/>
    </source>
</evidence>
<dbReference type="RefSeq" id="WP_132035524.1">
    <property type="nucleotide sequence ID" value="NZ_SMAI01000019.1"/>
</dbReference>
<dbReference type="PANTHER" id="PTHR30024:SF47">
    <property type="entry name" value="TAURINE-BINDING PERIPLASMIC PROTEIN"/>
    <property type="match status" value="1"/>
</dbReference>
<keyword evidence="7" id="KW-1185">Reference proteome</keyword>
<dbReference type="EMBL" id="SMAI01000019">
    <property type="protein sequence ID" value="TCT01080.1"/>
    <property type="molecule type" value="Genomic_DNA"/>
</dbReference>
<dbReference type="OrthoDB" id="9815602at2"/>
<evidence type="ECO:0000256" key="4">
    <source>
        <dbReference type="SAM" id="MobiDB-lite"/>
    </source>
</evidence>
<dbReference type="AlphaFoldDB" id="A0A4R3LL73"/>
<sequence>MNRRQLLTGAAVLTTTAAWGTPDTPPADIALFRDATETLFAIADLRRADNPAAPAVPRRTFVRDADEAHRLALEGPAPLVGMSLDDLLDCARSQHPAAGELVAVAGVHRGFLDLMAAGGIARIADLKGRRIAVDTDTGYASALFEMLRREGLTRGRDYEVVYAGATNLRYEKLRAGAFDATLLGAPFTRLAKRAGFVSLGSVIGALGGYQAIVLVARRSWLTANGAAAQATVACLLRTLAFARDPAQAPTVAAYVGRSLGLDASAASAVTDDLFGLRSEFLPDGRMRDADVAVVLDLFNASRASNLAMTDVRALFDARYLPLLTGTDNRNRPAPGGRLAGGHDRRALSPDRISL</sequence>
<dbReference type="GO" id="GO:0042918">
    <property type="term" value="P:alkanesulfonate transmembrane transport"/>
    <property type="evidence" value="ECO:0007669"/>
    <property type="project" value="TreeGrafter"/>
</dbReference>
<gene>
    <name evidence="6" type="ORF">EDC64_11950</name>
</gene>
<evidence type="ECO:0000313" key="7">
    <source>
        <dbReference type="Proteomes" id="UP000294664"/>
    </source>
</evidence>
<accession>A0A4R3LL73</accession>
<organism evidence="6 7">
    <name type="scientific">Aquabacter spiritensis</name>
    <dbReference type="NCBI Taxonomy" id="933073"/>
    <lineage>
        <taxon>Bacteria</taxon>
        <taxon>Pseudomonadati</taxon>
        <taxon>Pseudomonadota</taxon>
        <taxon>Alphaproteobacteria</taxon>
        <taxon>Hyphomicrobiales</taxon>
        <taxon>Xanthobacteraceae</taxon>
        <taxon>Aquabacter</taxon>
    </lineage>
</organism>
<comment type="similarity">
    <text evidence="2">Belongs to the bacterial solute-binding protein SsuA/TauA family.</text>
</comment>
<protein>
    <submittedName>
        <fullName evidence="6">ABC-type nitrate/sulfonate/bicarbonate transport system substrate-binding protein</fullName>
    </submittedName>
</protein>
<feature type="region of interest" description="Disordered" evidence="4">
    <location>
        <begin position="326"/>
        <end position="354"/>
    </location>
</feature>
<comment type="subcellular location">
    <subcellularLocation>
        <location evidence="1">Periplasm</location>
    </subcellularLocation>
</comment>
<feature type="domain" description="SsuA/THI5-like" evidence="5">
    <location>
        <begin position="117"/>
        <end position="247"/>
    </location>
</feature>
<reference evidence="6 7" key="1">
    <citation type="submission" date="2019-03" db="EMBL/GenBank/DDBJ databases">
        <title>Genomic Encyclopedia of Type Strains, Phase IV (KMG-IV): sequencing the most valuable type-strain genomes for metagenomic binning, comparative biology and taxonomic classification.</title>
        <authorList>
            <person name="Goeker M."/>
        </authorList>
    </citation>
    <scope>NUCLEOTIDE SEQUENCE [LARGE SCALE GENOMIC DNA]</scope>
    <source>
        <strain evidence="6 7">DSM 9035</strain>
    </source>
</reference>
<name>A0A4R3LL73_9HYPH</name>
<evidence type="ECO:0000256" key="3">
    <source>
        <dbReference type="ARBA" id="ARBA00022729"/>
    </source>
</evidence>
<evidence type="ECO:0000256" key="1">
    <source>
        <dbReference type="ARBA" id="ARBA00004418"/>
    </source>
</evidence>
<feature type="compositionally biased region" description="Basic and acidic residues" evidence="4">
    <location>
        <begin position="340"/>
        <end position="354"/>
    </location>
</feature>
<keyword evidence="3" id="KW-0732">Signal</keyword>
<dbReference type="InterPro" id="IPR015168">
    <property type="entry name" value="SsuA/THI5"/>
</dbReference>
<proteinExistence type="inferred from homology"/>
<dbReference type="PANTHER" id="PTHR30024">
    <property type="entry name" value="ALIPHATIC SULFONATES-BINDING PROTEIN-RELATED"/>
    <property type="match status" value="1"/>
</dbReference>
<dbReference type="Gene3D" id="3.40.190.10">
    <property type="entry name" value="Periplasmic binding protein-like II"/>
    <property type="match status" value="2"/>
</dbReference>
<dbReference type="GO" id="GO:0042597">
    <property type="term" value="C:periplasmic space"/>
    <property type="evidence" value="ECO:0007669"/>
    <property type="project" value="UniProtKB-SubCell"/>
</dbReference>